<evidence type="ECO:0000256" key="4">
    <source>
        <dbReference type="ARBA" id="ARBA00022989"/>
    </source>
</evidence>
<protein>
    <submittedName>
        <fullName evidence="7">Major facilitator superfamily protein</fullName>
    </submittedName>
</protein>
<dbReference type="InParanoid" id="A0A078B0K7"/>
<feature type="transmembrane region" description="Helical" evidence="6">
    <location>
        <begin position="90"/>
        <end position="112"/>
    </location>
</feature>
<accession>A0A078B0K7</accession>
<dbReference type="FunCoup" id="A0A078B0K7">
    <property type="interactions" value="1"/>
</dbReference>
<keyword evidence="8" id="KW-1185">Reference proteome</keyword>
<reference evidence="7 8" key="1">
    <citation type="submission" date="2014-06" db="EMBL/GenBank/DDBJ databases">
        <authorList>
            <person name="Swart Estienne"/>
        </authorList>
    </citation>
    <scope>NUCLEOTIDE SEQUENCE [LARGE SCALE GENOMIC DNA]</scope>
    <source>
        <strain evidence="7 8">130c</strain>
    </source>
</reference>
<dbReference type="EMBL" id="CCKQ01015089">
    <property type="protein sequence ID" value="CDW86897.1"/>
    <property type="molecule type" value="Genomic_DNA"/>
</dbReference>
<dbReference type="InterPro" id="IPR052983">
    <property type="entry name" value="MFS_Riboflavin_Transporter"/>
</dbReference>
<feature type="transmembrane region" description="Helical" evidence="6">
    <location>
        <begin position="265"/>
        <end position="285"/>
    </location>
</feature>
<gene>
    <name evidence="7" type="primary">Contig4954.g5293</name>
    <name evidence="7" type="ORF">STYLEM_15997</name>
</gene>
<name>A0A078B0K7_STYLE</name>
<evidence type="ECO:0000313" key="7">
    <source>
        <dbReference type="EMBL" id="CDW86897.1"/>
    </source>
</evidence>
<feature type="transmembrane region" description="Helical" evidence="6">
    <location>
        <begin position="384"/>
        <end position="404"/>
    </location>
</feature>
<evidence type="ECO:0000256" key="5">
    <source>
        <dbReference type="ARBA" id="ARBA00023136"/>
    </source>
</evidence>
<dbReference type="PANTHER" id="PTHR43385">
    <property type="entry name" value="RIBOFLAVIN TRANSPORTER RIBJ"/>
    <property type="match status" value="1"/>
</dbReference>
<feature type="transmembrane region" description="Helical" evidence="6">
    <location>
        <begin position="12"/>
        <end position="32"/>
    </location>
</feature>
<evidence type="ECO:0000256" key="1">
    <source>
        <dbReference type="ARBA" id="ARBA00004141"/>
    </source>
</evidence>
<keyword evidence="2" id="KW-0813">Transport</keyword>
<feature type="transmembrane region" description="Helical" evidence="6">
    <location>
        <begin position="297"/>
        <end position="315"/>
    </location>
</feature>
<keyword evidence="4 6" id="KW-1133">Transmembrane helix</keyword>
<dbReference type="AlphaFoldDB" id="A0A078B0K7"/>
<proteinExistence type="predicted"/>
<evidence type="ECO:0000313" key="8">
    <source>
        <dbReference type="Proteomes" id="UP000039865"/>
    </source>
</evidence>
<dbReference type="Pfam" id="PF07690">
    <property type="entry name" value="MFS_1"/>
    <property type="match status" value="1"/>
</dbReference>
<dbReference type="GO" id="GO:0022857">
    <property type="term" value="F:transmembrane transporter activity"/>
    <property type="evidence" value="ECO:0007669"/>
    <property type="project" value="InterPro"/>
</dbReference>
<comment type="subcellular location">
    <subcellularLocation>
        <location evidence="1">Membrane</location>
        <topology evidence="1">Multi-pass membrane protein</topology>
    </subcellularLocation>
</comment>
<feature type="transmembrane region" description="Helical" evidence="6">
    <location>
        <begin position="171"/>
        <end position="191"/>
    </location>
</feature>
<keyword evidence="3 6" id="KW-0812">Transmembrane</keyword>
<evidence type="ECO:0000256" key="2">
    <source>
        <dbReference type="ARBA" id="ARBA00022448"/>
    </source>
</evidence>
<organism evidence="7 8">
    <name type="scientific">Stylonychia lemnae</name>
    <name type="common">Ciliate</name>
    <dbReference type="NCBI Taxonomy" id="5949"/>
    <lineage>
        <taxon>Eukaryota</taxon>
        <taxon>Sar</taxon>
        <taxon>Alveolata</taxon>
        <taxon>Ciliophora</taxon>
        <taxon>Intramacronucleata</taxon>
        <taxon>Spirotrichea</taxon>
        <taxon>Stichotrichia</taxon>
        <taxon>Sporadotrichida</taxon>
        <taxon>Oxytrichidae</taxon>
        <taxon>Stylonychinae</taxon>
        <taxon>Stylonychia</taxon>
    </lineage>
</organism>
<dbReference type="Gene3D" id="1.20.1250.20">
    <property type="entry name" value="MFS general substrate transporter like domains"/>
    <property type="match status" value="2"/>
</dbReference>
<feature type="transmembrane region" description="Helical" evidence="6">
    <location>
        <begin position="124"/>
        <end position="148"/>
    </location>
</feature>
<dbReference type="PANTHER" id="PTHR43385:SF1">
    <property type="entry name" value="RIBOFLAVIN TRANSPORTER RIBJ"/>
    <property type="match status" value="1"/>
</dbReference>
<dbReference type="OMA" id="FEKGYHY"/>
<dbReference type="SUPFAM" id="SSF103473">
    <property type="entry name" value="MFS general substrate transporter"/>
    <property type="match status" value="1"/>
</dbReference>
<feature type="transmembrane region" description="Helical" evidence="6">
    <location>
        <begin position="38"/>
        <end position="59"/>
    </location>
</feature>
<feature type="transmembrane region" description="Helical" evidence="6">
    <location>
        <begin position="353"/>
        <end position="372"/>
    </location>
</feature>
<dbReference type="GO" id="GO:0016020">
    <property type="term" value="C:membrane"/>
    <property type="evidence" value="ECO:0007669"/>
    <property type="project" value="UniProtKB-SubCell"/>
</dbReference>
<sequence>MRVYRFELTPHFLKGISNVFAGFFIMLFDSSIDESTAFMILPCEILTMTVLFPFGSWLAKRIDGRIQLSIGCVIGLSTALASSYCTNFWAFFVLYAGGFGVCNGFAYVVPVYSGWRYFKDNKGLVTGIVLCGFGFGAFFFNLISTAVVNPKGLDSKDGLFPAEVANNVPKMIRVLTICWACISAISILLFFPYQEPPKQQQAISRGVTMDDEKLENLKRKQLNQRKRFPKVKQLLANVFVQSIMGYFVINTFKSFGQKHINDDKFLTIVGSVSSVFGGLRFIWSYFVDFTNTFRKPYFILLCVQLIFGSTLVLVSNIESLFFIWVCIIVWCEGGHFSLVPTAVARMFGEHAPIVYGFAFSFGSIPQIISSIMVKFYLKDIGYDAFYYASAAATLISLIILIFFFEEKKVC</sequence>
<evidence type="ECO:0000256" key="6">
    <source>
        <dbReference type="SAM" id="Phobius"/>
    </source>
</evidence>
<feature type="transmembrane region" description="Helical" evidence="6">
    <location>
        <begin position="321"/>
        <end position="341"/>
    </location>
</feature>
<dbReference type="Proteomes" id="UP000039865">
    <property type="component" value="Unassembled WGS sequence"/>
</dbReference>
<dbReference type="InterPro" id="IPR011701">
    <property type="entry name" value="MFS"/>
</dbReference>
<dbReference type="OrthoDB" id="289951at2759"/>
<keyword evidence="5 6" id="KW-0472">Membrane</keyword>
<dbReference type="InterPro" id="IPR036259">
    <property type="entry name" value="MFS_trans_sf"/>
</dbReference>
<feature type="transmembrane region" description="Helical" evidence="6">
    <location>
        <begin position="234"/>
        <end position="253"/>
    </location>
</feature>
<evidence type="ECO:0000256" key="3">
    <source>
        <dbReference type="ARBA" id="ARBA00022692"/>
    </source>
</evidence>
<feature type="transmembrane region" description="Helical" evidence="6">
    <location>
        <begin position="66"/>
        <end position="84"/>
    </location>
</feature>